<evidence type="ECO:0000313" key="2">
    <source>
        <dbReference type="EMBL" id="GJT19115.1"/>
    </source>
</evidence>
<reference evidence="2" key="1">
    <citation type="journal article" date="2022" name="Int. J. Mol. Sci.">
        <title>Draft Genome of Tanacetum Coccineum: Genomic Comparison of Closely Related Tanacetum-Family Plants.</title>
        <authorList>
            <person name="Yamashiro T."/>
            <person name="Shiraishi A."/>
            <person name="Nakayama K."/>
            <person name="Satake H."/>
        </authorList>
    </citation>
    <scope>NUCLEOTIDE SEQUENCE</scope>
</reference>
<name>A0ABQ5BW91_9ASTR</name>
<keyword evidence="3" id="KW-1185">Reference proteome</keyword>
<comment type="caution">
    <text evidence="2">The sequence shown here is derived from an EMBL/GenBank/DDBJ whole genome shotgun (WGS) entry which is preliminary data.</text>
</comment>
<reference evidence="2" key="2">
    <citation type="submission" date="2022-01" db="EMBL/GenBank/DDBJ databases">
        <authorList>
            <person name="Yamashiro T."/>
            <person name="Shiraishi A."/>
            <person name="Satake H."/>
            <person name="Nakayama K."/>
        </authorList>
    </citation>
    <scope>NUCLEOTIDE SEQUENCE</scope>
</reference>
<evidence type="ECO:0000313" key="3">
    <source>
        <dbReference type="Proteomes" id="UP001151760"/>
    </source>
</evidence>
<gene>
    <name evidence="2" type="ORF">Tco_0877821</name>
</gene>
<proteinExistence type="predicted"/>
<accession>A0ABQ5BW91</accession>
<sequence>MDHSPNDFPELENNWANTYATTYQVPTENKLQRKTYDIGSSSTNGSLQINWKEEGLVQSSFTPTPYVSHHHKKDYEILCNHCLMITKNNLPPRTVSPVPSSLPHRQEEMSVENVSSRPCSIRIKRRQIIDNQTTLPPRQNVV</sequence>
<evidence type="ECO:0000256" key="1">
    <source>
        <dbReference type="SAM" id="MobiDB-lite"/>
    </source>
</evidence>
<dbReference type="Proteomes" id="UP001151760">
    <property type="component" value="Unassembled WGS sequence"/>
</dbReference>
<organism evidence="2 3">
    <name type="scientific">Tanacetum coccineum</name>
    <dbReference type="NCBI Taxonomy" id="301880"/>
    <lineage>
        <taxon>Eukaryota</taxon>
        <taxon>Viridiplantae</taxon>
        <taxon>Streptophyta</taxon>
        <taxon>Embryophyta</taxon>
        <taxon>Tracheophyta</taxon>
        <taxon>Spermatophyta</taxon>
        <taxon>Magnoliopsida</taxon>
        <taxon>eudicotyledons</taxon>
        <taxon>Gunneridae</taxon>
        <taxon>Pentapetalae</taxon>
        <taxon>asterids</taxon>
        <taxon>campanulids</taxon>
        <taxon>Asterales</taxon>
        <taxon>Asteraceae</taxon>
        <taxon>Asteroideae</taxon>
        <taxon>Anthemideae</taxon>
        <taxon>Anthemidinae</taxon>
        <taxon>Tanacetum</taxon>
    </lineage>
</organism>
<protein>
    <submittedName>
        <fullName evidence="2">Uncharacterized protein</fullName>
    </submittedName>
</protein>
<dbReference type="EMBL" id="BQNB010013691">
    <property type="protein sequence ID" value="GJT19115.1"/>
    <property type="molecule type" value="Genomic_DNA"/>
</dbReference>
<feature type="region of interest" description="Disordered" evidence="1">
    <location>
        <begin position="95"/>
        <end position="116"/>
    </location>
</feature>